<dbReference type="EMBL" id="JBHSFA010000005">
    <property type="protein sequence ID" value="MFC4542126.1"/>
    <property type="molecule type" value="Genomic_DNA"/>
</dbReference>
<protein>
    <submittedName>
        <fullName evidence="1">Uncharacterized protein</fullName>
    </submittedName>
</protein>
<sequence>MKYPYGNCQHCGERLYAHVDGGYQCHNCHQRYPEDELDGATA</sequence>
<organism evidence="1 2">
    <name type="scientific">Halosolutus amylolyticus</name>
    <dbReference type="NCBI Taxonomy" id="2932267"/>
    <lineage>
        <taxon>Archaea</taxon>
        <taxon>Methanobacteriati</taxon>
        <taxon>Methanobacteriota</taxon>
        <taxon>Stenosarchaea group</taxon>
        <taxon>Halobacteria</taxon>
        <taxon>Halobacteriales</taxon>
        <taxon>Natrialbaceae</taxon>
        <taxon>Halosolutus</taxon>
    </lineage>
</organism>
<dbReference type="SUPFAM" id="SSF57889">
    <property type="entry name" value="Cysteine-rich domain"/>
    <property type="match status" value="1"/>
</dbReference>
<accession>A0ABD5PNV6</accession>
<name>A0ABD5PNV6_9EURY</name>
<comment type="caution">
    <text evidence="1">The sequence shown here is derived from an EMBL/GenBank/DDBJ whole genome shotgun (WGS) entry which is preliminary data.</text>
</comment>
<dbReference type="Proteomes" id="UP001595898">
    <property type="component" value="Unassembled WGS sequence"/>
</dbReference>
<evidence type="ECO:0000313" key="1">
    <source>
        <dbReference type="EMBL" id="MFC4542126.1"/>
    </source>
</evidence>
<keyword evidence="2" id="KW-1185">Reference proteome</keyword>
<dbReference type="InterPro" id="IPR046349">
    <property type="entry name" value="C1-like_sf"/>
</dbReference>
<gene>
    <name evidence="1" type="ORF">ACFO5R_09315</name>
</gene>
<reference evidence="1 2" key="1">
    <citation type="journal article" date="2019" name="Int. J. Syst. Evol. Microbiol.">
        <title>The Global Catalogue of Microorganisms (GCM) 10K type strain sequencing project: providing services to taxonomists for standard genome sequencing and annotation.</title>
        <authorList>
            <consortium name="The Broad Institute Genomics Platform"/>
            <consortium name="The Broad Institute Genome Sequencing Center for Infectious Disease"/>
            <person name="Wu L."/>
            <person name="Ma J."/>
        </authorList>
    </citation>
    <scope>NUCLEOTIDE SEQUENCE [LARGE SCALE GENOMIC DNA]</scope>
    <source>
        <strain evidence="1 2">WLHS5</strain>
    </source>
</reference>
<evidence type="ECO:0000313" key="2">
    <source>
        <dbReference type="Proteomes" id="UP001595898"/>
    </source>
</evidence>
<proteinExistence type="predicted"/>
<dbReference type="AlphaFoldDB" id="A0ABD5PNV6"/>
<dbReference type="RefSeq" id="WP_265339275.1">
    <property type="nucleotide sequence ID" value="NZ_JALIQP010000004.1"/>
</dbReference>